<organism evidence="1 2">
    <name type="scientific">Eumeta variegata</name>
    <name type="common">Bagworm moth</name>
    <name type="synonym">Eumeta japonica</name>
    <dbReference type="NCBI Taxonomy" id="151549"/>
    <lineage>
        <taxon>Eukaryota</taxon>
        <taxon>Metazoa</taxon>
        <taxon>Ecdysozoa</taxon>
        <taxon>Arthropoda</taxon>
        <taxon>Hexapoda</taxon>
        <taxon>Insecta</taxon>
        <taxon>Pterygota</taxon>
        <taxon>Neoptera</taxon>
        <taxon>Endopterygota</taxon>
        <taxon>Lepidoptera</taxon>
        <taxon>Glossata</taxon>
        <taxon>Ditrysia</taxon>
        <taxon>Tineoidea</taxon>
        <taxon>Psychidae</taxon>
        <taxon>Oiketicinae</taxon>
        <taxon>Eumeta</taxon>
    </lineage>
</organism>
<dbReference type="EMBL" id="BGZK01001676">
    <property type="protein sequence ID" value="GBP84396.1"/>
    <property type="molecule type" value="Genomic_DNA"/>
</dbReference>
<gene>
    <name evidence="1" type="ORF">EVAR_59039_1</name>
</gene>
<protein>
    <submittedName>
        <fullName evidence="1">Uncharacterized protein</fullName>
    </submittedName>
</protein>
<evidence type="ECO:0000313" key="2">
    <source>
        <dbReference type="Proteomes" id="UP000299102"/>
    </source>
</evidence>
<name>A0A4C1Z724_EUMVA</name>
<keyword evidence="2" id="KW-1185">Reference proteome</keyword>
<comment type="caution">
    <text evidence="1">The sequence shown here is derived from an EMBL/GenBank/DDBJ whole genome shotgun (WGS) entry which is preliminary data.</text>
</comment>
<dbReference type="AlphaFoldDB" id="A0A4C1Z724"/>
<dbReference type="Proteomes" id="UP000299102">
    <property type="component" value="Unassembled WGS sequence"/>
</dbReference>
<sequence>MVEVPVRARARAQPLRLGRSPFIFMGLLALRPAPPRPALVHARGKTSNPSELYSRHTRHYRVITHRLT</sequence>
<accession>A0A4C1Z724</accession>
<proteinExistence type="predicted"/>
<reference evidence="1 2" key="1">
    <citation type="journal article" date="2019" name="Commun. Biol.">
        <title>The bagworm genome reveals a unique fibroin gene that provides high tensile strength.</title>
        <authorList>
            <person name="Kono N."/>
            <person name="Nakamura H."/>
            <person name="Ohtoshi R."/>
            <person name="Tomita M."/>
            <person name="Numata K."/>
            <person name="Arakawa K."/>
        </authorList>
    </citation>
    <scope>NUCLEOTIDE SEQUENCE [LARGE SCALE GENOMIC DNA]</scope>
</reference>
<evidence type="ECO:0000313" key="1">
    <source>
        <dbReference type="EMBL" id="GBP84396.1"/>
    </source>
</evidence>